<dbReference type="KEGG" id="taci:TDSAC_0675"/>
<proteinExistence type="predicted"/>
<name>A0A2R4VZY9_THEAF</name>
<gene>
    <name evidence="1" type="ORF">TDSAC_0675</name>
</gene>
<keyword evidence="2" id="KW-1185">Reference proteome</keyword>
<sequence length="48" mass="5728">MKKDIIVYQCEPFKSSEVNVKKKNITYFSDKTTLKSVLFYNFFIILTN</sequence>
<dbReference type="Proteomes" id="UP000244792">
    <property type="component" value="Chromosome"/>
</dbReference>
<reference evidence="1 2" key="1">
    <citation type="submission" date="2017-04" db="EMBL/GenBank/DDBJ databases">
        <title>Genomic insights into metabolism of Thermodesulfobium acidiphilum.</title>
        <authorList>
            <person name="Toshchakov S.V."/>
            <person name="Frolov E.N."/>
            <person name="Kublanov I.V."/>
            <person name="Samarov N.I."/>
            <person name="Novikov A."/>
            <person name="Lebedinsky A.V."/>
            <person name="Bonch-Osmolovskaya E.A."/>
            <person name="Chernyh N.A."/>
        </authorList>
    </citation>
    <scope>NUCLEOTIDE SEQUENCE [LARGE SCALE GENOMIC DNA]</scope>
    <source>
        <strain evidence="1 2">3127-1</strain>
    </source>
</reference>
<dbReference type="AlphaFoldDB" id="A0A2R4VZY9"/>
<organism evidence="1 2">
    <name type="scientific">Thermodesulfobium acidiphilum</name>
    <dbReference type="NCBI Taxonomy" id="1794699"/>
    <lineage>
        <taxon>Bacteria</taxon>
        <taxon>Pseudomonadati</taxon>
        <taxon>Thermodesulfobiota</taxon>
        <taxon>Thermodesulfobiia</taxon>
        <taxon>Thermodesulfobiales</taxon>
        <taxon>Thermodesulfobiaceae</taxon>
        <taxon>Thermodesulfobium</taxon>
    </lineage>
</organism>
<accession>A0A2R4VZY9</accession>
<evidence type="ECO:0000313" key="2">
    <source>
        <dbReference type="Proteomes" id="UP000244792"/>
    </source>
</evidence>
<protein>
    <submittedName>
        <fullName evidence="1">Uncharacterized protein</fullName>
    </submittedName>
</protein>
<dbReference type="RefSeq" id="WP_199919891.1">
    <property type="nucleotide sequence ID" value="NZ_CP020921.1"/>
</dbReference>
<evidence type="ECO:0000313" key="1">
    <source>
        <dbReference type="EMBL" id="AWB10046.1"/>
    </source>
</evidence>
<dbReference type="EMBL" id="CP020921">
    <property type="protein sequence ID" value="AWB10046.1"/>
    <property type="molecule type" value="Genomic_DNA"/>
</dbReference>